<dbReference type="Pfam" id="PF07690">
    <property type="entry name" value="MFS_1"/>
    <property type="match status" value="1"/>
</dbReference>
<feature type="transmembrane region" description="Helical" evidence="6">
    <location>
        <begin position="181"/>
        <end position="204"/>
    </location>
</feature>
<dbReference type="InterPro" id="IPR036259">
    <property type="entry name" value="MFS_trans_sf"/>
</dbReference>
<feature type="transmembrane region" description="Helical" evidence="6">
    <location>
        <begin position="409"/>
        <end position="433"/>
    </location>
</feature>
<dbReference type="InterPro" id="IPR020846">
    <property type="entry name" value="MFS_dom"/>
</dbReference>
<sequence length="593" mass="63044">MTAHEGVEPVRARTDSDATIAPGDAPVDHDLKLKAADEAADLEGSTAVGGKKGLRFWLVFACLLLATFNAAVEQTAISTALPTIADDLNGSDYAWIANVFMICSAAVIPWSGGLAYILGRRPVFYGGLGLFSVGSVICAVAQDMTTMLAGRGVQGAGAGVTFALVEVILSDLVPLKERGVYQGAFSATWSVASAVGPLLGGAFASFNWRWLFALNALLAIPCFVITAAFMKLRGPEGNWRDKLAKMDWIGNLIFIPSISVLILGIVWGGETHPWRSAPVIATIVCGAVGLVLWFVVERHWVKHPTVPFEAMMNRTSLVGFFSTFLHGVVAMGVYYYWPAYFQSAKATTTIGSAVDFLPVVLVVSPMAMLSGIIISVTQSYKTINVLGWVAMTVGPGLLTLTTATTSTAGWVLIPMVSALGIGILYAASVFPILAPLPPSIAGQALSFQMLVRTFGNVLGISIGATTMTNVLAKKLPQAYLDIVPGGTAGAYSSIPLIRGLEEPLKMQVREAFAQSLRVVWIVMIPFAGLGFLVALLMKSLPLNSTVDENFGVKAKKLDSVDSLEKADREQLASTRENPQQLPLPMAEVTARSD</sequence>
<dbReference type="Proteomes" id="UP000311382">
    <property type="component" value="Unassembled WGS sequence"/>
</dbReference>
<dbReference type="GO" id="GO:0022857">
    <property type="term" value="F:transmembrane transporter activity"/>
    <property type="evidence" value="ECO:0007669"/>
    <property type="project" value="InterPro"/>
</dbReference>
<evidence type="ECO:0000256" key="4">
    <source>
        <dbReference type="ARBA" id="ARBA00023136"/>
    </source>
</evidence>
<dbReference type="PROSITE" id="PS50850">
    <property type="entry name" value="MFS"/>
    <property type="match status" value="1"/>
</dbReference>
<evidence type="ECO:0000256" key="2">
    <source>
        <dbReference type="ARBA" id="ARBA00022692"/>
    </source>
</evidence>
<evidence type="ECO:0000313" key="9">
    <source>
        <dbReference type="Proteomes" id="UP000311382"/>
    </source>
</evidence>
<dbReference type="EMBL" id="SOZI01000004">
    <property type="protein sequence ID" value="TNY24273.1"/>
    <property type="molecule type" value="Genomic_DNA"/>
</dbReference>
<feature type="transmembrane region" description="Helical" evidence="6">
    <location>
        <begin position="518"/>
        <end position="537"/>
    </location>
</feature>
<dbReference type="GO" id="GO:0005886">
    <property type="term" value="C:plasma membrane"/>
    <property type="evidence" value="ECO:0007669"/>
    <property type="project" value="TreeGrafter"/>
</dbReference>
<accession>A0A5C5G589</accession>
<dbReference type="PANTHER" id="PTHR23501">
    <property type="entry name" value="MAJOR FACILITATOR SUPERFAMILY"/>
    <property type="match status" value="1"/>
</dbReference>
<feature type="transmembrane region" description="Helical" evidence="6">
    <location>
        <begin position="148"/>
        <end position="169"/>
    </location>
</feature>
<feature type="transmembrane region" description="Helical" evidence="6">
    <location>
        <begin position="383"/>
        <end position="403"/>
    </location>
</feature>
<keyword evidence="2 6" id="KW-0812">Transmembrane</keyword>
<comment type="caution">
    <text evidence="8">The sequence shown here is derived from an EMBL/GenBank/DDBJ whole genome shotgun (WGS) entry which is preliminary data.</text>
</comment>
<evidence type="ECO:0000256" key="6">
    <source>
        <dbReference type="SAM" id="Phobius"/>
    </source>
</evidence>
<reference evidence="8 9" key="1">
    <citation type="submission" date="2019-03" db="EMBL/GenBank/DDBJ databases">
        <title>Rhodosporidium diobovatum UCD-FST 08-225 genome sequencing, assembly, and annotation.</title>
        <authorList>
            <person name="Fakankun I.U."/>
            <person name="Fristensky B."/>
            <person name="Levin D.B."/>
        </authorList>
    </citation>
    <scope>NUCLEOTIDE SEQUENCE [LARGE SCALE GENOMIC DNA]</scope>
    <source>
        <strain evidence="8 9">UCD-FST 08-225</strain>
    </source>
</reference>
<dbReference type="AlphaFoldDB" id="A0A5C5G589"/>
<feature type="transmembrane region" description="Helical" evidence="6">
    <location>
        <begin position="92"/>
        <end position="111"/>
    </location>
</feature>
<feature type="region of interest" description="Disordered" evidence="5">
    <location>
        <begin position="1"/>
        <end position="26"/>
    </location>
</feature>
<feature type="domain" description="Major facilitator superfamily (MFS) profile" evidence="7">
    <location>
        <begin position="59"/>
        <end position="542"/>
    </location>
</feature>
<dbReference type="SUPFAM" id="SSF103473">
    <property type="entry name" value="MFS general substrate transporter"/>
    <property type="match status" value="2"/>
</dbReference>
<keyword evidence="3 6" id="KW-1133">Transmembrane helix</keyword>
<feature type="transmembrane region" description="Helical" evidence="6">
    <location>
        <begin position="210"/>
        <end position="229"/>
    </location>
</feature>
<protein>
    <submittedName>
        <fullName evidence="8">Major facilitator superfamily domain-containing protein</fullName>
    </submittedName>
</protein>
<evidence type="ECO:0000256" key="1">
    <source>
        <dbReference type="ARBA" id="ARBA00004141"/>
    </source>
</evidence>
<dbReference type="OrthoDB" id="3437016at2759"/>
<keyword evidence="4 6" id="KW-0472">Membrane</keyword>
<feature type="transmembrane region" description="Helical" evidence="6">
    <location>
        <begin position="317"/>
        <end position="337"/>
    </location>
</feature>
<feature type="transmembrane region" description="Helical" evidence="6">
    <location>
        <begin position="123"/>
        <end position="142"/>
    </location>
</feature>
<feature type="compositionally biased region" description="Polar residues" evidence="5">
    <location>
        <begin position="571"/>
        <end position="580"/>
    </location>
</feature>
<feature type="compositionally biased region" description="Basic and acidic residues" evidence="5">
    <location>
        <begin position="1"/>
        <end position="16"/>
    </location>
</feature>
<feature type="transmembrane region" description="Helical" evidence="6">
    <location>
        <begin position="249"/>
        <end position="267"/>
    </location>
</feature>
<proteinExistence type="predicted"/>
<dbReference type="PRINTS" id="PR01036">
    <property type="entry name" value="TCRTETB"/>
</dbReference>
<dbReference type="PANTHER" id="PTHR23501:SF102">
    <property type="entry name" value="DRUG TRANSPORTER, PUTATIVE (AFU_ORTHOLOGUE AFUA_3G08530)-RELATED"/>
    <property type="match status" value="1"/>
</dbReference>
<dbReference type="Gene3D" id="1.20.1250.20">
    <property type="entry name" value="MFS general substrate transporter like domains"/>
    <property type="match status" value="2"/>
</dbReference>
<dbReference type="InterPro" id="IPR011701">
    <property type="entry name" value="MFS"/>
</dbReference>
<dbReference type="STRING" id="5288.A0A5C5G589"/>
<evidence type="ECO:0000313" key="8">
    <source>
        <dbReference type="EMBL" id="TNY24273.1"/>
    </source>
</evidence>
<keyword evidence="9" id="KW-1185">Reference proteome</keyword>
<feature type="transmembrane region" description="Helical" evidence="6">
    <location>
        <begin position="279"/>
        <end position="296"/>
    </location>
</feature>
<gene>
    <name evidence="8" type="ORF">DMC30DRAFT_194026</name>
</gene>
<feature type="transmembrane region" description="Helical" evidence="6">
    <location>
        <begin position="357"/>
        <end position="376"/>
    </location>
</feature>
<feature type="region of interest" description="Disordered" evidence="5">
    <location>
        <begin position="565"/>
        <end position="593"/>
    </location>
</feature>
<evidence type="ECO:0000256" key="3">
    <source>
        <dbReference type="ARBA" id="ARBA00022989"/>
    </source>
</evidence>
<evidence type="ECO:0000259" key="7">
    <source>
        <dbReference type="PROSITE" id="PS50850"/>
    </source>
</evidence>
<organism evidence="8 9">
    <name type="scientific">Rhodotorula diobovata</name>
    <dbReference type="NCBI Taxonomy" id="5288"/>
    <lineage>
        <taxon>Eukaryota</taxon>
        <taxon>Fungi</taxon>
        <taxon>Dikarya</taxon>
        <taxon>Basidiomycota</taxon>
        <taxon>Pucciniomycotina</taxon>
        <taxon>Microbotryomycetes</taxon>
        <taxon>Sporidiobolales</taxon>
        <taxon>Sporidiobolaceae</taxon>
        <taxon>Rhodotorula</taxon>
    </lineage>
</organism>
<evidence type="ECO:0000256" key="5">
    <source>
        <dbReference type="SAM" id="MobiDB-lite"/>
    </source>
</evidence>
<comment type="subcellular location">
    <subcellularLocation>
        <location evidence="1">Membrane</location>
        <topology evidence="1">Multi-pass membrane protein</topology>
    </subcellularLocation>
</comment>
<name>A0A5C5G589_9BASI</name>
<feature type="transmembrane region" description="Helical" evidence="6">
    <location>
        <begin position="54"/>
        <end position="72"/>
    </location>
</feature>